<keyword evidence="1" id="KW-0472">Membrane</keyword>
<keyword evidence="1" id="KW-1133">Transmembrane helix</keyword>
<evidence type="ECO:0000313" key="3">
    <source>
        <dbReference type="Proteomes" id="UP000559885"/>
    </source>
</evidence>
<feature type="transmembrane region" description="Helical" evidence="1">
    <location>
        <begin position="221"/>
        <end position="242"/>
    </location>
</feature>
<evidence type="ECO:0000256" key="1">
    <source>
        <dbReference type="SAM" id="Phobius"/>
    </source>
</evidence>
<proteinExistence type="predicted"/>
<reference evidence="2 3" key="1">
    <citation type="submission" date="2020-03" db="EMBL/GenBank/DDBJ databases">
        <title>Soil Listeria distribution.</title>
        <authorList>
            <person name="Liao J."/>
            <person name="Wiedmann M."/>
        </authorList>
    </citation>
    <scope>NUCLEOTIDE SEQUENCE [LARGE SCALE GENOMIC DNA]</scope>
    <source>
        <strain evidence="2 3">FSL L7-1507</strain>
    </source>
</reference>
<gene>
    <name evidence="2" type="ORF">HB912_08030</name>
</gene>
<protein>
    <recommendedName>
        <fullName evidence="4">ABC-2 family transporter protein</fullName>
    </recommendedName>
</protein>
<accession>A0A841ZN60</accession>
<sequence length="254" mass="28411">MSQLFLLIQRDGHLLFARSWKRLLVAGIVLAGIILKEMQGFHDEQQASIGDLFAVMASGVTVEAIRDHALLFPYTWFFMLVLPVVISFDFVRADLFGGASHILAKSSRKIYWLSKCVVLVLMNCGICLGYLGIIAGFGYFMGLDDFSLEGIIFVLAFLWLGMTISCLIFSLLLLFVREITGIMFTMILVCSGLRSTNLIFPTGHFMWIRHSEFTRFAISDSITVIYGICLLGIILIMGLIGIDRIDILTAKSEE</sequence>
<feature type="transmembrane region" description="Helical" evidence="1">
    <location>
        <begin position="71"/>
        <end position="91"/>
    </location>
</feature>
<dbReference type="Proteomes" id="UP000559885">
    <property type="component" value="Unassembled WGS sequence"/>
</dbReference>
<evidence type="ECO:0008006" key="4">
    <source>
        <dbReference type="Google" id="ProtNLM"/>
    </source>
</evidence>
<comment type="caution">
    <text evidence="2">The sequence shown here is derived from an EMBL/GenBank/DDBJ whole genome shotgun (WGS) entry which is preliminary data.</text>
</comment>
<evidence type="ECO:0000313" key="2">
    <source>
        <dbReference type="EMBL" id="MBC1521593.1"/>
    </source>
</evidence>
<dbReference type="RefSeq" id="WP_185373606.1">
    <property type="nucleotide sequence ID" value="NZ_JAARRM010000002.1"/>
</dbReference>
<feature type="transmembrane region" description="Helical" evidence="1">
    <location>
        <begin position="112"/>
        <end position="139"/>
    </location>
</feature>
<dbReference type="AlphaFoldDB" id="A0A841ZN60"/>
<feature type="transmembrane region" description="Helical" evidence="1">
    <location>
        <begin position="182"/>
        <end position="201"/>
    </location>
</feature>
<name>A0A841ZN60_9LIST</name>
<feature type="transmembrane region" description="Helical" evidence="1">
    <location>
        <begin position="151"/>
        <end position="175"/>
    </location>
</feature>
<organism evidence="2 3">
    <name type="scientific">Listeria aquatica</name>
    <dbReference type="NCBI Taxonomy" id="1494960"/>
    <lineage>
        <taxon>Bacteria</taxon>
        <taxon>Bacillati</taxon>
        <taxon>Bacillota</taxon>
        <taxon>Bacilli</taxon>
        <taxon>Bacillales</taxon>
        <taxon>Listeriaceae</taxon>
        <taxon>Listeria</taxon>
    </lineage>
</organism>
<keyword evidence="1" id="KW-0812">Transmembrane</keyword>
<dbReference type="EMBL" id="JAARRM010000002">
    <property type="protein sequence ID" value="MBC1521593.1"/>
    <property type="molecule type" value="Genomic_DNA"/>
</dbReference>